<dbReference type="Pfam" id="PF01161">
    <property type="entry name" value="PBP"/>
    <property type="match status" value="1"/>
</dbReference>
<sequence length="219" mass="23078">MGVGAACVALAALAALAALGRAGRADAGALGDLAVFVPEVLPALPGAALDVSFGDLAVDFGTDVSPTDAQRAPALAWDAQDAALYTVAITNPDIPTIEQHIYGELVHWLVGNVAGNDVSAGDPVWEYLSPGPPKETGTHRYVVLVLKQPGRLTFDGEPRNNATTLDDRFHFSLQKFAEKHGLELPPVAGNFFQSTWDPTVDKLAQVRTFKGQVVATLKP</sequence>
<dbReference type="PANTHER" id="PTHR11362">
    <property type="entry name" value="PHOSPHATIDYLETHANOLAMINE-BINDING PROTEIN"/>
    <property type="match status" value="1"/>
</dbReference>
<evidence type="ECO:0000313" key="3">
    <source>
        <dbReference type="Proteomes" id="UP001378592"/>
    </source>
</evidence>
<dbReference type="CDD" id="cd00866">
    <property type="entry name" value="PEBP_euk"/>
    <property type="match status" value="1"/>
</dbReference>
<dbReference type="InterPro" id="IPR008914">
    <property type="entry name" value="PEBP"/>
</dbReference>
<accession>A0AAN9V7H0</accession>
<protein>
    <submittedName>
        <fullName evidence="2">Uncharacterized protein</fullName>
    </submittedName>
</protein>
<comment type="caution">
    <text evidence="2">The sequence shown here is derived from an EMBL/GenBank/DDBJ whole genome shotgun (WGS) entry which is preliminary data.</text>
</comment>
<organism evidence="2 3">
    <name type="scientific">Gryllus longicercus</name>
    <dbReference type="NCBI Taxonomy" id="2509291"/>
    <lineage>
        <taxon>Eukaryota</taxon>
        <taxon>Metazoa</taxon>
        <taxon>Ecdysozoa</taxon>
        <taxon>Arthropoda</taxon>
        <taxon>Hexapoda</taxon>
        <taxon>Insecta</taxon>
        <taxon>Pterygota</taxon>
        <taxon>Neoptera</taxon>
        <taxon>Polyneoptera</taxon>
        <taxon>Orthoptera</taxon>
        <taxon>Ensifera</taxon>
        <taxon>Gryllidea</taxon>
        <taxon>Grylloidea</taxon>
        <taxon>Gryllidae</taxon>
        <taxon>Gryllinae</taxon>
        <taxon>Gryllus</taxon>
    </lineage>
</organism>
<dbReference type="InterPro" id="IPR036610">
    <property type="entry name" value="PEBP-like_sf"/>
</dbReference>
<evidence type="ECO:0000313" key="2">
    <source>
        <dbReference type="EMBL" id="KAK7791190.1"/>
    </source>
</evidence>
<proteinExistence type="predicted"/>
<dbReference type="Proteomes" id="UP001378592">
    <property type="component" value="Unassembled WGS sequence"/>
</dbReference>
<dbReference type="InterPro" id="IPR035810">
    <property type="entry name" value="PEBP_euk"/>
</dbReference>
<dbReference type="AlphaFoldDB" id="A0AAN9V7H0"/>
<name>A0AAN9V7H0_9ORTH</name>
<dbReference type="PANTHER" id="PTHR11362:SF82">
    <property type="entry name" value="PHOSPHATIDYLETHANOLAMINE-BINDING PROTEIN 4"/>
    <property type="match status" value="1"/>
</dbReference>
<gene>
    <name evidence="2" type="ORF">R5R35_005393</name>
</gene>
<keyword evidence="3" id="KW-1185">Reference proteome</keyword>
<dbReference type="EMBL" id="JAZDUA010000553">
    <property type="protein sequence ID" value="KAK7791190.1"/>
    <property type="molecule type" value="Genomic_DNA"/>
</dbReference>
<evidence type="ECO:0000256" key="1">
    <source>
        <dbReference type="SAM" id="SignalP"/>
    </source>
</evidence>
<feature type="chain" id="PRO_5042884148" evidence="1">
    <location>
        <begin position="23"/>
        <end position="219"/>
    </location>
</feature>
<dbReference type="Gene3D" id="3.90.280.10">
    <property type="entry name" value="PEBP-like"/>
    <property type="match status" value="1"/>
</dbReference>
<feature type="signal peptide" evidence="1">
    <location>
        <begin position="1"/>
        <end position="22"/>
    </location>
</feature>
<dbReference type="SUPFAM" id="SSF49777">
    <property type="entry name" value="PEBP-like"/>
    <property type="match status" value="1"/>
</dbReference>
<keyword evidence="1" id="KW-0732">Signal</keyword>
<reference evidence="2 3" key="1">
    <citation type="submission" date="2024-03" db="EMBL/GenBank/DDBJ databases">
        <title>The genome assembly and annotation of the cricket Gryllus longicercus Weissman &amp; Gray.</title>
        <authorList>
            <person name="Szrajer S."/>
            <person name="Gray D."/>
            <person name="Ylla G."/>
        </authorList>
    </citation>
    <scope>NUCLEOTIDE SEQUENCE [LARGE SCALE GENOMIC DNA]</scope>
    <source>
        <strain evidence="2">DAG 2021-001</strain>
        <tissue evidence="2">Whole body minus gut</tissue>
    </source>
</reference>